<dbReference type="Proteomes" id="UP000429958">
    <property type="component" value="Unassembled WGS sequence"/>
</dbReference>
<accession>A0A7X2NL87</accession>
<gene>
    <name evidence="1" type="ORF">FYJ39_10155</name>
</gene>
<organism evidence="1 2">
    <name type="scientific">Clostridium porci</name>
    <dbReference type="NCBI Taxonomy" id="2605778"/>
    <lineage>
        <taxon>Bacteria</taxon>
        <taxon>Bacillati</taxon>
        <taxon>Bacillota</taxon>
        <taxon>Clostridia</taxon>
        <taxon>Eubacteriales</taxon>
        <taxon>Clostridiaceae</taxon>
        <taxon>Clostridium</taxon>
    </lineage>
</organism>
<evidence type="ECO:0000313" key="2">
    <source>
        <dbReference type="Proteomes" id="UP000429958"/>
    </source>
</evidence>
<dbReference type="AlphaFoldDB" id="A0A7X2NL87"/>
<sequence length="169" mass="19692">MANYLASSLQRRTAFIEWNGHGSLGRIEEILSRTYGRNVESPDTRYTFFGVTYYKNGNSHVLAACMDGTYDEIIIDFGEMRPSVRAEWLRCTVKMVAGSLNEWKLGAFLELLAEEENRRRGWIYTAAFGSEDTRREIEKRFRISLLRVPLSVDAFSVDRRAMEWFERIL</sequence>
<proteinExistence type="predicted"/>
<reference evidence="1 2" key="1">
    <citation type="submission" date="2019-08" db="EMBL/GenBank/DDBJ databases">
        <title>In-depth cultivation of the pig gut microbiome towards novel bacterial diversity and tailored functional studies.</title>
        <authorList>
            <person name="Wylensek D."/>
            <person name="Hitch T.C.A."/>
            <person name="Clavel T."/>
        </authorList>
    </citation>
    <scope>NUCLEOTIDE SEQUENCE [LARGE SCALE GENOMIC DNA]</scope>
    <source>
        <strain evidence="1 2">WCA-389-WT-23D1</strain>
    </source>
</reference>
<protein>
    <submittedName>
        <fullName evidence="1">Uncharacterized protein</fullName>
    </submittedName>
</protein>
<evidence type="ECO:0000313" key="1">
    <source>
        <dbReference type="EMBL" id="MSS36930.1"/>
    </source>
</evidence>
<dbReference type="EMBL" id="VUMD01000008">
    <property type="protein sequence ID" value="MSS36930.1"/>
    <property type="molecule type" value="Genomic_DNA"/>
</dbReference>
<keyword evidence="2" id="KW-1185">Reference proteome</keyword>
<comment type="caution">
    <text evidence="1">The sequence shown here is derived from an EMBL/GenBank/DDBJ whole genome shotgun (WGS) entry which is preliminary data.</text>
</comment>
<name>A0A7X2NL87_9CLOT</name>